<proteinExistence type="predicted"/>
<protein>
    <submittedName>
        <fullName evidence="1">Uncharacterized protein</fullName>
    </submittedName>
</protein>
<organism evidence="1 2">
    <name type="scientific">Diversispora epigaea</name>
    <dbReference type="NCBI Taxonomy" id="1348612"/>
    <lineage>
        <taxon>Eukaryota</taxon>
        <taxon>Fungi</taxon>
        <taxon>Fungi incertae sedis</taxon>
        <taxon>Mucoromycota</taxon>
        <taxon>Glomeromycotina</taxon>
        <taxon>Glomeromycetes</taxon>
        <taxon>Diversisporales</taxon>
        <taxon>Diversisporaceae</taxon>
        <taxon>Diversispora</taxon>
    </lineage>
</organism>
<evidence type="ECO:0000313" key="1">
    <source>
        <dbReference type="EMBL" id="RHZ59917.1"/>
    </source>
</evidence>
<accession>A0A397HA88</accession>
<reference evidence="1 2" key="1">
    <citation type="submission" date="2018-08" db="EMBL/GenBank/DDBJ databases">
        <title>Genome and evolution of the arbuscular mycorrhizal fungus Diversispora epigaea (formerly Glomus versiforme) and its bacterial endosymbionts.</title>
        <authorList>
            <person name="Sun X."/>
            <person name="Fei Z."/>
            <person name="Harrison M."/>
        </authorList>
    </citation>
    <scope>NUCLEOTIDE SEQUENCE [LARGE SCALE GENOMIC DNA]</scope>
    <source>
        <strain evidence="1 2">IT104</strain>
    </source>
</reference>
<dbReference type="EMBL" id="PQFF01000327">
    <property type="protein sequence ID" value="RHZ59917.1"/>
    <property type="molecule type" value="Genomic_DNA"/>
</dbReference>
<name>A0A397HA88_9GLOM</name>
<dbReference type="AlphaFoldDB" id="A0A397HA88"/>
<gene>
    <name evidence="1" type="ORF">Glove_360g50</name>
</gene>
<comment type="caution">
    <text evidence="1">The sequence shown here is derived from an EMBL/GenBank/DDBJ whole genome shotgun (WGS) entry which is preliminary data.</text>
</comment>
<sequence>MHWVMVQIVRVMSRSTFFQPSNNTKATTTNVITDYFPKTKFSTTPLSDLNLPDAKFAKYEVIW</sequence>
<dbReference type="Proteomes" id="UP000266861">
    <property type="component" value="Unassembled WGS sequence"/>
</dbReference>
<evidence type="ECO:0000313" key="2">
    <source>
        <dbReference type="Proteomes" id="UP000266861"/>
    </source>
</evidence>
<keyword evidence="2" id="KW-1185">Reference proteome</keyword>